<evidence type="ECO:0000256" key="14">
    <source>
        <dbReference type="ARBA" id="ARBA00041592"/>
    </source>
</evidence>
<dbReference type="NCBIfam" id="TIGR00586">
    <property type="entry name" value="mutt"/>
    <property type="match status" value="1"/>
</dbReference>
<keyword evidence="21" id="KW-1185">Reference proteome</keyword>
<dbReference type="SUPFAM" id="SSF51391">
    <property type="entry name" value="Thiamin phosphate synthase"/>
    <property type="match status" value="1"/>
</dbReference>
<keyword evidence="8 18" id="KW-0460">Magnesium</keyword>
<dbReference type="PROSITE" id="PS00893">
    <property type="entry name" value="NUDIX_BOX"/>
    <property type="match status" value="1"/>
</dbReference>
<comment type="catalytic activity">
    <reaction evidence="11">
        <text>8-oxo-GTP + H2O = 8-oxo-GMP + diphosphate + H(+)</text>
        <dbReference type="Rhea" id="RHEA:67616"/>
        <dbReference type="ChEBI" id="CHEBI:15377"/>
        <dbReference type="ChEBI" id="CHEBI:15378"/>
        <dbReference type="ChEBI" id="CHEBI:33019"/>
        <dbReference type="ChEBI" id="CHEBI:143553"/>
        <dbReference type="ChEBI" id="CHEBI:145694"/>
    </reaction>
</comment>
<comment type="catalytic activity">
    <reaction evidence="10">
        <text>8-oxo-dGTP + H2O = 8-oxo-dGMP + diphosphate + H(+)</text>
        <dbReference type="Rhea" id="RHEA:31575"/>
        <dbReference type="ChEBI" id="CHEBI:15377"/>
        <dbReference type="ChEBI" id="CHEBI:15378"/>
        <dbReference type="ChEBI" id="CHEBI:33019"/>
        <dbReference type="ChEBI" id="CHEBI:63224"/>
        <dbReference type="ChEBI" id="CHEBI:77896"/>
        <dbReference type="EC" id="3.6.1.55"/>
    </reaction>
</comment>
<evidence type="ECO:0000313" key="21">
    <source>
        <dbReference type="Proteomes" id="UP000291562"/>
    </source>
</evidence>
<dbReference type="CDD" id="cd03425">
    <property type="entry name" value="NUDIX_MutT_NudA_like"/>
    <property type="match status" value="1"/>
</dbReference>
<evidence type="ECO:0000256" key="6">
    <source>
        <dbReference type="ARBA" id="ARBA00022763"/>
    </source>
</evidence>
<dbReference type="NCBIfam" id="NF006530">
    <property type="entry name" value="PRK08999.1"/>
    <property type="match status" value="1"/>
</dbReference>
<keyword evidence="4" id="KW-0235">DNA replication</keyword>
<evidence type="ECO:0000256" key="12">
    <source>
        <dbReference type="ARBA" id="ARBA00038905"/>
    </source>
</evidence>
<dbReference type="InterPro" id="IPR029119">
    <property type="entry name" value="MutY_C"/>
</dbReference>
<evidence type="ECO:0000256" key="16">
    <source>
        <dbReference type="ARBA" id="ARBA00042798"/>
    </source>
</evidence>
<dbReference type="SUPFAM" id="SSF55811">
    <property type="entry name" value="Nudix"/>
    <property type="match status" value="1"/>
</dbReference>
<evidence type="ECO:0000256" key="18">
    <source>
        <dbReference type="PIRSR" id="PIRSR603561-2"/>
    </source>
</evidence>
<dbReference type="GO" id="GO:0009228">
    <property type="term" value="P:thiamine biosynthetic process"/>
    <property type="evidence" value="ECO:0007669"/>
    <property type="project" value="UniProtKB-KW"/>
</dbReference>
<gene>
    <name evidence="20" type="ORF">ELE36_03820</name>
</gene>
<dbReference type="GO" id="GO:0035539">
    <property type="term" value="F:8-oxo-7,8-dihydrodeoxyguanosine triphosphate pyrophosphatase activity"/>
    <property type="evidence" value="ECO:0007669"/>
    <property type="project" value="UniProtKB-EC"/>
</dbReference>
<dbReference type="InterPro" id="IPR015797">
    <property type="entry name" value="NUDIX_hydrolase-like_dom_sf"/>
</dbReference>
<dbReference type="EC" id="3.6.1.55" evidence="12"/>
<comment type="similarity">
    <text evidence="2">Belongs to the Nudix hydrolase family.</text>
</comment>
<feature type="binding site" evidence="18">
    <location>
        <position position="54"/>
    </location>
    <ligand>
        <name>Mg(2+)</name>
        <dbReference type="ChEBI" id="CHEBI:18420"/>
    </ligand>
</feature>
<evidence type="ECO:0000256" key="9">
    <source>
        <dbReference type="ARBA" id="ARBA00023204"/>
    </source>
</evidence>
<dbReference type="EMBL" id="CP035704">
    <property type="protein sequence ID" value="QBB72542.1"/>
    <property type="molecule type" value="Genomic_DNA"/>
</dbReference>
<dbReference type="GO" id="GO:0008413">
    <property type="term" value="F:8-oxo-7,8-dihydroguanosine triphosphate pyrophosphatase activity"/>
    <property type="evidence" value="ECO:0007669"/>
    <property type="project" value="InterPro"/>
</dbReference>
<keyword evidence="6" id="KW-0227">DNA damage</keyword>
<name>A0A411HQ00_9GAMM</name>
<dbReference type="OrthoDB" id="9810648at2"/>
<evidence type="ECO:0000256" key="1">
    <source>
        <dbReference type="ARBA" id="ARBA00001946"/>
    </source>
</evidence>
<dbReference type="Gene3D" id="3.20.20.70">
    <property type="entry name" value="Aldolase class I"/>
    <property type="match status" value="1"/>
</dbReference>
<dbReference type="InterPro" id="IPR020476">
    <property type="entry name" value="Nudix_hydrolase"/>
</dbReference>
<reference evidence="20 21" key="1">
    <citation type="submission" date="2019-01" db="EMBL/GenBank/DDBJ databases">
        <title>Pseudolysobacter antarctica gen. nov., sp. nov., isolated from Fildes Peninsula, Antarctica.</title>
        <authorList>
            <person name="Wei Z."/>
            <person name="Peng F."/>
        </authorList>
    </citation>
    <scope>NUCLEOTIDE SEQUENCE [LARGE SCALE GENOMIC DNA]</scope>
    <source>
        <strain evidence="20 21">AQ6-296</strain>
    </source>
</reference>
<keyword evidence="7 20" id="KW-0378">Hydrolase</keyword>
<evidence type="ECO:0000256" key="15">
    <source>
        <dbReference type="ARBA" id="ARBA00041979"/>
    </source>
</evidence>
<dbReference type="InterPro" id="IPR013785">
    <property type="entry name" value="Aldolase_TIM"/>
</dbReference>
<feature type="domain" description="Nudix hydrolase" evidence="19">
    <location>
        <begin position="1"/>
        <end position="125"/>
    </location>
</feature>
<dbReference type="GO" id="GO:0044715">
    <property type="term" value="F:8-oxo-dGDP phosphatase activity"/>
    <property type="evidence" value="ECO:0007669"/>
    <property type="project" value="TreeGrafter"/>
</dbReference>
<dbReference type="InterPro" id="IPR022998">
    <property type="entry name" value="ThiamineP_synth_TenI"/>
</dbReference>
<dbReference type="Pfam" id="PF14815">
    <property type="entry name" value="NUDIX_4"/>
    <property type="match status" value="1"/>
</dbReference>
<accession>A0A411HQ00</accession>
<evidence type="ECO:0000259" key="19">
    <source>
        <dbReference type="PROSITE" id="PS51462"/>
    </source>
</evidence>
<evidence type="ECO:0000256" key="17">
    <source>
        <dbReference type="PIRSR" id="PIRSR603561-1"/>
    </source>
</evidence>
<dbReference type="GO" id="GO:0046872">
    <property type="term" value="F:metal ion binding"/>
    <property type="evidence" value="ECO:0007669"/>
    <property type="project" value="UniProtKB-KW"/>
</dbReference>
<evidence type="ECO:0000256" key="11">
    <source>
        <dbReference type="ARBA" id="ARBA00036904"/>
    </source>
</evidence>
<evidence type="ECO:0000256" key="5">
    <source>
        <dbReference type="ARBA" id="ARBA00022723"/>
    </source>
</evidence>
<dbReference type="InterPro" id="IPR020084">
    <property type="entry name" value="NUDIX_hydrolase_CS"/>
</dbReference>
<dbReference type="InterPro" id="IPR003561">
    <property type="entry name" value="Mutator_MutT"/>
</dbReference>
<evidence type="ECO:0000313" key="20">
    <source>
        <dbReference type="EMBL" id="QBB72542.1"/>
    </source>
</evidence>
<dbReference type="PANTHER" id="PTHR47707:SF1">
    <property type="entry name" value="NUDIX HYDROLASE FAMILY PROTEIN"/>
    <property type="match status" value="1"/>
</dbReference>
<feature type="binding site" evidence="17">
    <location>
        <position position="20"/>
    </location>
    <ligand>
        <name>8-oxo-dGTP</name>
        <dbReference type="ChEBI" id="CHEBI:77896"/>
    </ligand>
</feature>
<dbReference type="AlphaFoldDB" id="A0A411HQ00"/>
<dbReference type="InterPro" id="IPR036206">
    <property type="entry name" value="ThiamineP_synth_sf"/>
</dbReference>
<keyword evidence="5 18" id="KW-0479">Metal-binding</keyword>
<dbReference type="Proteomes" id="UP000291562">
    <property type="component" value="Chromosome"/>
</dbReference>
<evidence type="ECO:0000256" key="10">
    <source>
        <dbReference type="ARBA" id="ARBA00035861"/>
    </source>
</evidence>
<dbReference type="PRINTS" id="PR00502">
    <property type="entry name" value="NUDIXFAMILY"/>
</dbReference>
<dbReference type="CDD" id="cd00564">
    <property type="entry name" value="TMP_TenI"/>
    <property type="match status" value="1"/>
</dbReference>
<dbReference type="Gene3D" id="3.90.79.10">
    <property type="entry name" value="Nucleoside Triphosphate Pyrophosphohydrolase"/>
    <property type="match status" value="1"/>
</dbReference>
<feature type="binding site" evidence="18">
    <location>
        <position position="34"/>
    </location>
    <ligand>
        <name>Mg(2+)</name>
        <dbReference type="ChEBI" id="CHEBI:18420"/>
    </ligand>
</feature>
<dbReference type="InterPro" id="IPR000086">
    <property type="entry name" value="NUDIX_hydrolase_dom"/>
</dbReference>
<dbReference type="FunFam" id="3.90.79.10:FF:000014">
    <property type="entry name" value="8-oxo-dGTP diphosphatase MutT"/>
    <property type="match status" value="1"/>
</dbReference>
<evidence type="ECO:0000256" key="7">
    <source>
        <dbReference type="ARBA" id="ARBA00022801"/>
    </source>
</evidence>
<dbReference type="PANTHER" id="PTHR47707">
    <property type="entry name" value="8-OXO-DGTP DIPHOSPHATASE"/>
    <property type="match status" value="1"/>
</dbReference>
<dbReference type="GO" id="GO:0006260">
    <property type="term" value="P:DNA replication"/>
    <property type="evidence" value="ECO:0007669"/>
    <property type="project" value="UniProtKB-KW"/>
</dbReference>
<dbReference type="Pfam" id="PF02581">
    <property type="entry name" value="TMP-TENI"/>
    <property type="match status" value="1"/>
</dbReference>
<dbReference type="InterPro" id="IPR047127">
    <property type="entry name" value="MutT-like"/>
</dbReference>
<dbReference type="GO" id="GO:0006281">
    <property type="term" value="P:DNA repair"/>
    <property type="evidence" value="ECO:0007669"/>
    <property type="project" value="UniProtKB-KW"/>
</dbReference>
<dbReference type="PROSITE" id="PS51462">
    <property type="entry name" value="NUDIX"/>
    <property type="match status" value="1"/>
</dbReference>
<dbReference type="KEGG" id="xbc:ELE36_03820"/>
<evidence type="ECO:0000256" key="4">
    <source>
        <dbReference type="ARBA" id="ARBA00022705"/>
    </source>
</evidence>
<feature type="binding site" evidence="17">
    <location>
        <position position="25"/>
    </location>
    <ligand>
        <name>8-oxo-dGTP</name>
        <dbReference type="ChEBI" id="CHEBI:77896"/>
    </ligand>
</feature>
<evidence type="ECO:0000256" key="8">
    <source>
        <dbReference type="ARBA" id="ARBA00022842"/>
    </source>
</evidence>
<proteinExistence type="inferred from homology"/>
<keyword evidence="3" id="KW-0515">Mutator protein</keyword>
<feature type="binding site" evidence="17">
    <location>
        <begin position="31"/>
        <end position="34"/>
    </location>
    <ligand>
        <name>8-oxo-dGTP</name>
        <dbReference type="ChEBI" id="CHEBI:77896"/>
    </ligand>
</feature>
<evidence type="ECO:0000256" key="3">
    <source>
        <dbReference type="ARBA" id="ARBA00022457"/>
    </source>
</evidence>
<protein>
    <recommendedName>
        <fullName evidence="13">8-oxo-dGTP diphosphatase</fullName>
        <ecNumber evidence="12">3.6.1.55</ecNumber>
    </recommendedName>
    <alternativeName>
        <fullName evidence="16">7,8-dihydro-8-oxoguanine-triphosphatase</fullName>
    </alternativeName>
    <alternativeName>
        <fullName evidence="15">Mutator protein MutT</fullName>
    </alternativeName>
    <alternativeName>
        <fullName evidence="14">dGTP pyrophosphohydrolase</fullName>
    </alternativeName>
</protein>
<organism evidence="20 21">
    <name type="scientific">Pseudolysobacter antarcticus</name>
    <dbReference type="NCBI Taxonomy" id="2511995"/>
    <lineage>
        <taxon>Bacteria</taxon>
        <taxon>Pseudomonadati</taxon>
        <taxon>Pseudomonadota</taxon>
        <taxon>Gammaproteobacteria</taxon>
        <taxon>Lysobacterales</taxon>
        <taxon>Rhodanobacteraceae</taxon>
        <taxon>Pseudolysobacter</taxon>
    </lineage>
</organism>
<sequence>MYVVAGVIRDARGRILLAQRPPGKHLAGLWEYPGGKLEAGETPEQALARELHEELGIHTTAMRRLIRIPWHYPDKDIVLDVFDVLAYNGEPSSCEGQQLQWHALGELSGADMPPADRPVLAALKLPHEYAISPEPTNPAEFLTALDRVLARGVRLVQLRGKTISRELLRELVPVVLDRCRAANARLLLNGDIALAQEFELDGVHLTSAQLMQHSSRPLPTEQWLAASCHDEAELQHAMAIGVDFVTLSPVSLASSHPHAPVMGWEGFAALCAQAALPVYALGGLRSADADTARVHGAQGIAGISTFWS</sequence>
<comment type="cofactor">
    <cofactor evidence="1 18">
        <name>Mg(2+)</name>
        <dbReference type="ChEBI" id="CHEBI:18420"/>
    </cofactor>
</comment>
<dbReference type="GO" id="GO:0044716">
    <property type="term" value="F:8-oxo-GDP phosphatase activity"/>
    <property type="evidence" value="ECO:0007669"/>
    <property type="project" value="TreeGrafter"/>
</dbReference>
<evidence type="ECO:0000256" key="2">
    <source>
        <dbReference type="ARBA" id="ARBA00005582"/>
    </source>
</evidence>
<keyword evidence="9" id="KW-0234">DNA repair</keyword>
<evidence type="ECO:0000256" key="13">
    <source>
        <dbReference type="ARBA" id="ARBA00040794"/>
    </source>
</evidence>